<reference evidence="3" key="3">
    <citation type="submission" date="2014-09" db="EMBL/GenBank/DDBJ databases">
        <authorList>
            <person name="Magalhaes I.L.F."/>
            <person name="Oliveira U."/>
            <person name="Santos F.R."/>
            <person name="Vidigal T.H.D.A."/>
            <person name="Brescovit A.D."/>
            <person name="Santos A.J."/>
        </authorList>
    </citation>
    <scope>NUCLEOTIDE SEQUENCE</scope>
</reference>
<accession>A0A0A9Y572</accession>
<sequence length="297" mass="33963">MWNEMYKSPGPSFPGWKFRPPPQGGRLNQVGSEEFAESFKNLQLEADRASKKVQLEEPRQNKFSDYMRKIKSGSKTRDAETSPARMEEHTILKKIYSDQLDAMREKALASIRALDAETRGSDGDISLEVVKDGVSRQYRGMSSTDMLKNAVESLQQHRKASFNNQKSENGTFADRKTGYEFAQGDRLYRNESDRNKSATQRNNNAISGPTGVGERNRPIKNDARMKKKEEIAHDVSHEIHSQDPPRMKDDPLQKLKKMSETLKMERAKAFSRRASTTINFSSSESDYEPDGFRREIK</sequence>
<feature type="compositionally biased region" description="Polar residues" evidence="1">
    <location>
        <begin position="273"/>
        <end position="284"/>
    </location>
</feature>
<feature type="compositionally biased region" description="Polar residues" evidence="1">
    <location>
        <begin position="197"/>
        <end position="207"/>
    </location>
</feature>
<protein>
    <submittedName>
        <fullName evidence="2">Guanylate kinase</fullName>
    </submittedName>
</protein>
<feature type="compositionally biased region" description="Basic and acidic residues" evidence="1">
    <location>
        <begin position="75"/>
        <end position="86"/>
    </location>
</feature>
<keyword evidence="2" id="KW-0808">Transferase</keyword>
<feature type="region of interest" description="Disordered" evidence="1">
    <location>
        <begin position="153"/>
        <end position="252"/>
    </location>
</feature>
<evidence type="ECO:0000256" key="1">
    <source>
        <dbReference type="SAM" id="MobiDB-lite"/>
    </source>
</evidence>
<feature type="compositionally biased region" description="Polar residues" evidence="1">
    <location>
        <begin position="161"/>
        <end position="170"/>
    </location>
</feature>
<feature type="compositionally biased region" description="Basic and acidic residues" evidence="1">
    <location>
        <begin position="46"/>
        <end position="68"/>
    </location>
</feature>
<keyword evidence="2" id="KW-0418">Kinase</keyword>
<evidence type="ECO:0000313" key="3">
    <source>
        <dbReference type="EMBL" id="JAG59818.1"/>
    </source>
</evidence>
<dbReference type="EMBL" id="GBHO01017351">
    <property type="protein sequence ID" value="JAG26253.1"/>
    <property type="molecule type" value="Transcribed_RNA"/>
</dbReference>
<feature type="compositionally biased region" description="Basic and acidic residues" evidence="1">
    <location>
        <begin position="214"/>
        <end position="252"/>
    </location>
</feature>
<dbReference type="AlphaFoldDB" id="A0A0A9Y572"/>
<organism evidence="2">
    <name type="scientific">Lygus hesperus</name>
    <name type="common">Western plant bug</name>
    <dbReference type="NCBI Taxonomy" id="30085"/>
    <lineage>
        <taxon>Eukaryota</taxon>
        <taxon>Metazoa</taxon>
        <taxon>Ecdysozoa</taxon>
        <taxon>Arthropoda</taxon>
        <taxon>Hexapoda</taxon>
        <taxon>Insecta</taxon>
        <taxon>Pterygota</taxon>
        <taxon>Neoptera</taxon>
        <taxon>Paraneoptera</taxon>
        <taxon>Hemiptera</taxon>
        <taxon>Heteroptera</taxon>
        <taxon>Panheteroptera</taxon>
        <taxon>Cimicomorpha</taxon>
        <taxon>Miridae</taxon>
        <taxon>Mirini</taxon>
        <taxon>Lygus</taxon>
    </lineage>
</organism>
<gene>
    <name evidence="2" type="primary">gmk_1</name>
    <name evidence="2" type="ORF">CM83_45486</name>
</gene>
<evidence type="ECO:0000313" key="2">
    <source>
        <dbReference type="EMBL" id="JAG26253.1"/>
    </source>
</evidence>
<reference evidence="2" key="1">
    <citation type="journal article" date="2014" name="PLoS ONE">
        <title>Transcriptome-Based Identification of ABC Transporters in the Western Tarnished Plant Bug Lygus hesperus.</title>
        <authorList>
            <person name="Hull J.J."/>
            <person name="Chaney K."/>
            <person name="Geib S.M."/>
            <person name="Fabrick J.A."/>
            <person name="Brent C.S."/>
            <person name="Walsh D."/>
            <person name="Lavine L.C."/>
        </authorList>
    </citation>
    <scope>NUCLEOTIDE SEQUENCE</scope>
</reference>
<dbReference type="EMBL" id="GBRD01006003">
    <property type="protein sequence ID" value="JAG59818.1"/>
    <property type="molecule type" value="Transcribed_RNA"/>
</dbReference>
<name>A0A0A9Y572_LYGHE</name>
<feature type="region of interest" description="Disordered" evidence="1">
    <location>
        <begin position="46"/>
        <end position="86"/>
    </location>
</feature>
<dbReference type="GO" id="GO:0016301">
    <property type="term" value="F:kinase activity"/>
    <property type="evidence" value="ECO:0007669"/>
    <property type="project" value="UniProtKB-KW"/>
</dbReference>
<proteinExistence type="predicted"/>
<reference evidence="2" key="2">
    <citation type="submission" date="2014-07" db="EMBL/GenBank/DDBJ databases">
        <authorList>
            <person name="Hull J."/>
        </authorList>
    </citation>
    <scope>NUCLEOTIDE SEQUENCE</scope>
</reference>
<feature type="compositionally biased region" description="Basic and acidic residues" evidence="1">
    <location>
        <begin position="186"/>
        <end position="196"/>
    </location>
</feature>
<feature type="region of interest" description="Disordered" evidence="1">
    <location>
        <begin position="1"/>
        <end position="29"/>
    </location>
</feature>
<feature type="region of interest" description="Disordered" evidence="1">
    <location>
        <begin position="266"/>
        <end position="297"/>
    </location>
</feature>